<keyword evidence="5" id="KW-0482">Metalloprotease</keyword>
<evidence type="ECO:0000256" key="5">
    <source>
        <dbReference type="ARBA" id="ARBA00023049"/>
    </source>
</evidence>
<evidence type="ECO:0000313" key="9">
    <source>
        <dbReference type="Proteomes" id="UP000027997"/>
    </source>
</evidence>
<dbReference type="NCBIfam" id="TIGR00608">
    <property type="entry name" value="radc"/>
    <property type="match status" value="1"/>
</dbReference>
<dbReference type="SUPFAM" id="SSF47781">
    <property type="entry name" value="RuvA domain 2-like"/>
    <property type="match status" value="1"/>
</dbReference>
<dbReference type="STRING" id="305900.GV64_02260"/>
<dbReference type="Gene3D" id="3.40.140.10">
    <property type="entry name" value="Cytidine Deaminase, domain 2"/>
    <property type="match status" value="1"/>
</dbReference>
<evidence type="ECO:0000256" key="3">
    <source>
        <dbReference type="ARBA" id="ARBA00022801"/>
    </source>
</evidence>
<keyword evidence="2" id="KW-0479">Metal-binding</keyword>
<dbReference type="CDD" id="cd08071">
    <property type="entry name" value="MPN_DUF2466"/>
    <property type="match status" value="1"/>
</dbReference>
<dbReference type="EMBL" id="JOJP01000001">
    <property type="protein sequence ID" value="KEI69720.1"/>
    <property type="molecule type" value="Genomic_DNA"/>
</dbReference>
<keyword evidence="9" id="KW-1185">Reference proteome</keyword>
<dbReference type="PROSITE" id="PS01302">
    <property type="entry name" value="UPF0758"/>
    <property type="match status" value="1"/>
</dbReference>
<dbReference type="PROSITE" id="PS50249">
    <property type="entry name" value="MPN"/>
    <property type="match status" value="1"/>
</dbReference>
<reference evidence="8 9" key="1">
    <citation type="submission" date="2014-06" db="EMBL/GenBank/DDBJ databases">
        <title>Whole Genome Sequences of Three Symbiotic Endozoicomonas Bacteria.</title>
        <authorList>
            <person name="Neave M.J."/>
            <person name="Apprill A."/>
            <person name="Voolstra C.R."/>
        </authorList>
    </citation>
    <scope>NUCLEOTIDE SEQUENCE [LARGE SCALE GENOMIC DNA]</scope>
    <source>
        <strain evidence="8 9">DSM 22380</strain>
    </source>
</reference>
<evidence type="ECO:0000259" key="7">
    <source>
        <dbReference type="PROSITE" id="PS50249"/>
    </source>
</evidence>
<dbReference type="InterPro" id="IPR046778">
    <property type="entry name" value="UPF0758_N"/>
</dbReference>
<name>A0A081K6E4_9GAMM</name>
<organism evidence="8 9">
    <name type="scientific">Endozoicomonas elysicola</name>
    <dbReference type="NCBI Taxonomy" id="305900"/>
    <lineage>
        <taxon>Bacteria</taxon>
        <taxon>Pseudomonadati</taxon>
        <taxon>Pseudomonadota</taxon>
        <taxon>Gammaproteobacteria</taxon>
        <taxon>Oceanospirillales</taxon>
        <taxon>Endozoicomonadaceae</taxon>
        <taxon>Endozoicomonas</taxon>
    </lineage>
</organism>
<evidence type="ECO:0000256" key="4">
    <source>
        <dbReference type="ARBA" id="ARBA00022833"/>
    </source>
</evidence>
<evidence type="ECO:0000256" key="2">
    <source>
        <dbReference type="ARBA" id="ARBA00022723"/>
    </source>
</evidence>
<feature type="domain" description="MPN" evidence="7">
    <location>
        <begin position="102"/>
        <end position="224"/>
    </location>
</feature>
<dbReference type="NCBIfam" id="NF000642">
    <property type="entry name" value="PRK00024.1"/>
    <property type="match status" value="1"/>
</dbReference>
<dbReference type="InterPro" id="IPR037518">
    <property type="entry name" value="MPN"/>
</dbReference>
<dbReference type="Gene3D" id="1.10.150.20">
    <property type="entry name" value="5' to 3' exonuclease, C-terminal subdomain"/>
    <property type="match status" value="1"/>
</dbReference>
<dbReference type="InterPro" id="IPR001405">
    <property type="entry name" value="UPF0758"/>
</dbReference>
<protein>
    <recommendedName>
        <fullName evidence="7">MPN domain-containing protein</fullName>
    </recommendedName>
</protein>
<dbReference type="GO" id="GO:0008237">
    <property type="term" value="F:metallopeptidase activity"/>
    <property type="evidence" value="ECO:0007669"/>
    <property type="project" value="UniProtKB-KW"/>
</dbReference>
<dbReference type="RefSeq" id="WP_026258201.1">
    <property type="nucleotide sequence ID" value="NZ_JOJP01000001.1"/>
</dbReference>
<accession>A0A081K6E4</accession>
<dbReference type="InterPro" id="IPR020891">
    <property type="entry name" value="UPF0758_CS"/>
</dbReference>
<keyword evidence="1" id="KW-0645">Protease</keyword>
<evidence type="ECO:0000313" key="8">
    <source>
        <dbReference type="EMBL" id="KEI69720.1"/>
    </source>
</evidence>
<evidence type="ECO:0000256" key="6">
    <source>
        <dbReference type="RuleBase" id="RU003797"/>
    </source>
</evidence>
<dbReference type="Pfam" id="PF04002">
    <property type="entry name" value="RadC"/>
    <property type="match status" value="1"/>
</dbReference>
<evidence type="ECO:0000256" key="1">
    <source>
        <dbReference type="ARBA" id="ARBA00022670"/>
    </source>
</evidence>
<keyword evidence="3" id="KW-0378">Hydrolase</keyword>
<dbReference type="eggNOG" id="COG2003">
    <property type="taxonomic scope" value="Bacteria"/>
</dbReference>
<comment type="caution">
    <text evidence="8">The sequence shown here is derived from an EMBL/GenBank/DDBJ whole genome shotgun (WGS) entry which is preliminary data.</text>
</comment>
<keyword evidence="4" id="KW-0862">Zinc</keyword>
<dbReference type="PANTHER" id="PTHR30471:SF3">
    <property type="entry name" value="UPF0758 PROTEIN YEES-RELATED"/>
    <property type="match status" value="1"/>
</dbReference>
<proteinExistence type="inferred from homology"/>
<comment type="similarity">
    <text evidence="6">Belongs to the UPF0758 family.</text>
</comment>
<dbReference type="Pfam" id="PF20582">
    <property type="entry name" value="UPF0758_N"/>
    <property type="match status" value="1"/>
</dbReference>
<dbReference type="AlphaFoldDB" id="A0A081K6E4"/>
<dbReference type="GO" id="GO:0046872">
    <property type="term" value="F:metal ion binding"/>
    <property type="evidence" value="ECO:0007669"/>
    <property type="project" value="UniProtKB-KW"/>
</dbReference>
<dbReference type="InterPro" id="IPR010994">
    <property type="entry name" value="RuvA_2-like"/>
</dbReference>
<dbReference type="PANTHER" id="PTHR30471">
    <property type="entry name" value="DNA REPAIR PROTEIN RADC"/>
    <property type="match status" value="1"/>
</dbReference>
<dbReference type="InterPro" id="IPR025657">
    <property type="entry name" value="RadC_JAB"/>
</dbReference>
<dbReference type="SUPFAM" id="SSF102712">
    <property type="entry name" value="JAB1/MPN domain"/>
    <property type="match status" value="1"/>
</dbReference>
<dbReference type="Proteomes" id="UP000027997">
    <property type="component" value="Unassembled WGS sequence"/>
</dbReference>
<sequence length="224" mass="24952">MRAQRRSNTLLPREKMLSMGPSALTEPELLALLLRTGCQGMNVMELASHLLEQFDGLEKLLTTQHQHLMSVKGLGPAKATQLSATLELCRRVLREKVAKSDIITSPESTREYLQLHFQGLQREQFACLFLDTRHRVIALETLFQGTLNAATVHPREVVKQALALNAASLILCHNHPSGDPEPSQADIRITRKLKDALELVDIQVLDHMIVGQGEILSMAERGLV</sequence>
<gene>
    <name evidence="8" type="ORF">GV64_02260</name>
</gene>
<dbReference type="GO" id="GO:0006508">
    <property type="term" value="P:proteolysis"/>
    <property type="evidence" value="ECO:0007669"/>
    <property type="project" value="UniProtKB-KW"/>
</dbReference>